<feature type="transmembrane region" description="Helical" evidence="1">
    <location>
        <begin position="191"/>
        <end position="214"/>
    </location>
</feature>
<proteinExistence type="predicted"/>
<sequence>MIEQYCRIWTFLAKYCRTSSIIFTTFVSAAPNSQYWSRKGECLILSCVRTLQNNPACSQPNVENESGKLKKGHSTRFLRKIWKRRWRNKWRDLKNCNLSPSNIKGPCKNLLEQFSIDVLLLWIRIDPSIHLLLSSYPLKVLVAQRMPRSSRIMSHDRLILSLLPLSRSHHQRKSFRRLSLYPLQPQLHQQLIILLEGSLCLPIVLVPHMMWYLASSAPWMNSPPEIHQRFLI</sequence>
<gene>
    <name evidence="2" type="ORF">CGOC_LOCUS826</name>
</gene>
<keyword evidence="1" id="KW-1133">Transmembrane helix</keyword>
<evidence type="ECO:0000313" key="3">
    <source>
        <dbReference type="Proteomes" id="UP000271889"/>
    </source>
</evidence>
<keyword evidence="1" id="KW-0812">Transmembrane</keyword>
<protein>
    <submittedName>
        <fullName evidence="2">Uncharacterized protein</fullName>
    </submittedName>
</protein>
<evidence type="ECO:0000313" key="2">
    <source>
        <dbReference type="EMBL" id="VDK46657.1"/>
    </source>
</evidence>
<keyword evidence="3" id="KW-1185">Reference proteome</keyword>
<dbReference type="AlphaFoldDB" id="A0A3P6QLI1"/>
<keyword evidence="1" id="KW-0472">Membrane</keyword>
<name>A0A3P6QLI1_CYLGO</name>
<reference evidence="2 3" key="1">
    <citation type="submission" date="2018-11" db="EMBL/GenBank/DDBJ databases">
        <authorList>
            <consortium name="Pathogen Informatics"/>
        </authorList>
    </citation>
    <scope>NUCLEOTIDE SEQUENCE [LARGE SCALE GENOMIC DNA]</scope>
</reference>
<evidence type="ECO:0000256" key="1">
    <source>
        <dbReference type="SAM" id="Phobius"/>
    </source>
</evidence>
<dbReference type="Proteomes" id="UP000271889">
    <property type="component" value="Unassembled WGS sequence"/>
</dbReference>
<organism evidence="2 3">
    <name type="scientific">Cylicostephanus goldi</name>
    <name type="common">Nematode worm</name>
    <dbReference type="NCBI Taxonomy" id="71465"/>
    <lineage>
        <taxon>Eukaryota</taxon>
        <taxon>Metazoa</taxon>
        <taxon>Ecdysozoa</taxon>
        <taxon>Nematoda</taxon>
        <taxon>Chromadorea</taxon>
        <taxon>Rhabditida</taxon>
        <taxon>Rhabditina</taxon>
        <taxon>Rhabditomorpha</taxon>
        <taxon>Strongyloidea</taxon>
        <taxon>Strongylidae</taxon>
        <taxon>Cylicostephanus</taxon>
    </lineage>
</organism>
<accession>A0A3P6QLI1</accession>
<dbReference type="EMBL" id="UYRV01001291">
    <property type="protein sequence ID" value="VDK46657.1"/>
    <property type="molecule type" value="Genomic_DNA"/>
</dbReference>